<proteinExistence type="predicted"/>
<sequence>MLEKDWTTRIPCDTLKKDLVDIHLTARSFEIMLDKARHNANRFMQHSFKYSKERWDQSHKPLDFKAGDLVLVSTLIFNNIQGPTKLKDSSAGPFMIKVLHGPNVVQLELTGELINKHPNFPVSLIKTYSSSDKELFLLINKRPLEVPPLEEGEEKKILKVLKERTRIKKERQHLVGYRN</sequence>
<name>A0A9Q3P8W7_9BASI</name>
<reference evidence="1" key="1">
    <citation type="submission" date="2021-03" db="EMBL/GenBank/DDBJ databases">
        <title>Draft genome sequence of rust myrtle Austropuccinia psidii MF-1, a brazilian biotype.</title>
        <authorList>
            <person name="Quecine M.C."/>
            <person name="Pachon D.M.R."/>
            <person name="Bonatelli M.L."/>
            <person name="Correr F.H."/>
            <person name="Franceschini L.M."/>
            <person name="Leite T.F."/>
            <person name="Margarido G.R.A."/>
            <person name="Almeida C.A."/>
            <person name="Ferrarezi J.A."/>
            <person name="Labate C.A."/>
        </authorList>
    </citation>
    <scope>NUCLEOTIDE SEQUENCE</scope>
    <source>
        <strain evidence="1">MF-1</strain>
    </source>
</reference>
<evidence type="ECO:0000313" key="2">
    <source>
        <dbReference type="Proteomes" id="UP000765509"/>
    </source>
</evidence>
<evidence type="ECO:0000313" key="1">
    <source>
        <dbReference type="EMBL" id="MBW0553218.1"/>
    </source>
</evidence>
<comment type="caution">
    <text evidence="1">The sequence shown here is derived from an EMBL/GenBank/DDBJ whole genome shotgun (WGS) entry which is preliminary data.</text>
</comment>
<dbReference type="AlphaFoldDB" id="A0A9Q3P8W7"/>
<keyword evidence="2" id="KW-1185">Reference proteome</keyword>
<organism evidence="1 2">
    <name type="scientific">Austropuccinia psidii MF-1</name>
    <dbReference type="NCBI Taxonomy" id="1389203"/>
    <lineage>
        <taxon>Eukaryota</taxon>
        <taxon>Fungi</taxon>
        <taxon>Dikarya</taxon>
        <taxon>Basidiomycota</taxon>
        <taxon>Pucciniomycotina</taxon>
        <taxon>Pucciniomycetes</taxon>
        <taxon>Pucciniales</taxon>
        <taxon>Sphaerophragmiaceae</taxon>
        <taxon>Austropuccinia</taxon>
    </lineage>
</organism>
<protein>
    <submittedName>
        <fullName evidence="1">Uncharacterized protein</fullName>
    </submittedName>
</protein>
<dbReference type="EMBL" id="AVOT02059559">
    <property type="protein sequence ID" value="MBW0553218.1"/>
    <property type="molecule type" value="Genomic_DNA"/>
</dbReference>
<dbReference type="Proteomes" id="UP000765509">
    <property type="component" value="Unassembled WGS sequence"/>
</dbReference>
<gene>
    <name evidence="1" type="ORF">O181_092933</name>
</gene>
<dbReference type="OrthoDB" id="3929326at2759"/>
<accession>A0A9Q3P8W7</accession>